<dbReference type="PROSITE" id="PS00197">
    <property type="entry name" value="2FE2S_FER_1"/>
    <property type="match status" value="1"/>
</dbReference>
<dbReference type="RefSeq" id="WP_009150819.1">
    <property type="nucleotide sequence ID" value="NZ_CP121471.1"/>
</dbReference>
<gene>
    <name evidence="3" type="ORF">Thi970DRAFT_04049</name>
</gene>
<feature type="domain" description="FAD-binding FR-type" evidence="2">
    <location>
        <begin position="261"/>
        <end position="360"/>
    </location>
</feature>
<dbReference type="Gene3D" id="3.40.50.80">
    <property type="entry name" value="Nucleotide-binding domain of ferredoxin-NADP reductase (FNR) module"/>
    <property type="match status" value="1"/>
</dbReference>
<organism evidence="3 4">
    <name type="scientific">Thiorhodovibrio frisius</name>
    <dbReference type="NCBI Taxonomy" id="631362"/>
    <lineage>
        <taxon>Bacteria</taxon>
        <taxon>Pseudomonadati</taxon>
        <taxon>Pseudomonadota</taxon>
        <taxon>Gammaproteobacteria</taxon>
        <taxon>Chromatiales</taxon>
        <taxon>Chromatiaceae</taxon>
        <taxon>Thiorhodovibrio</taxon>
    </lineage>
</organism>
<dbReference type="PROSITE" id="PS51384">
    <property type="entry name" value="FAD_FR"/>
    <property type="match status" value="1"/>
</dbReference>
<dbReference type="GO" id="GO:0016491">
    <property type="term" value="F:oxidoreductase activity"/>
    <property type="evidence" value="ECO:0007669"/>
    <property type="project" value="InterPro"/>
</dbReference>
<dbReference type="InterPro" id="IPR017927">
    <property type="entry name" value="FAD-bd_FR_type"/>
</dbReference>
<dbReference type="PANTHER" id="PTHR47354">
    <property type="entry name" value="NADH OXIDOREDUCTASE HCR"/>
    <property type="match status" value="1"/>
</dbReference>
<protein>
    <submittedName>
        <fullName evidence="3">2Fe-2S iron-sulfur cluster protein</fullName>
    </submittedName>
</protein>
<dbReference type="Gene3D" id="2.40.30.10">
    <property type="entry name" value="Translation factors"/>
    <property type="match status" value="1"/>
</dbReference>
<dbReference type="InterPro" id="IPR001041">
    <property type="entry name" value="2Fe-2S_ferredoxin-type"/>
</dbReference>
<dbReference type="InterPro" id="IPR039261">
    <property type="entry name" value="FNR_nucleotide-bd"/>
</dbReference>
<evidence type="ECO:0000259" key="2">
    <source>
        <dbReference type="PROSITE" id="PS51384"/>
    </source>
</evidence>
<dbReference type="InterPro" id="IPR036010">
    <property type="entry name" value="2Fe-2S_ferredoxin-like_sf"/>
</dbReference>
<proteinExistence type="predicted"/>
<dbReference type="HOGENOM" id="CLU_548488_0_0_6"/>
<dbReference type="InterPro" id="IPR050415">
    <property type="entry name" value="MRET"/>
</dbReference>
<dbReference type="SUPFAM" id="SSF63380">
    <property type="entry name" value="Riboflavin synthase domain-like"/>
    <property type="match status" value="1"/>
</dbReference>
<dbReference type="PANTHER" id="PTHR47354:SF5">
    <property type="entry name" value="PROTEIN RFBI"/>
    <property type="match status" value="1"/>
</dbReference>
<evidence type="ECO:0000313" key="4">
    <source>
        <dbReference type="Proteomes" id="UP000002964"/>
    </source>
</evidence>
<dbReference type="STRING" id="631362.Thi970DRAFT_04049"/>
<dbReference type="CDD" id="cd00207">
    <property type="entry name" value="fer2"/>
    <property type="match status" value="1"/>
</dbReference>
<dbReference type="Gene3D" id="3.10.20.30">
    <property type="match status" value="1"/>
</dbReference>
<dbReference type="InterPro" id="IPR017938">
    <property type="entry name" value="Riboflavin_synthase-like_b-brl"/>
</dbReference>
<dbReference type="eggNOG" id="COG1018">
    <property type="taxonomic scope" value="Bacteria"/>
</dbReference>
<dbReference type="Pfam" id="PF00111">
    <property type="entry name" value="Fer2"/>
    <property type="match status" value="1"/>
</dbReference>
<accession>H8Z509</accession>
<reference evidence="4" key="1">
    <citation type="submission" date="2011-06" db="EMBL/GenBank/DDBJ databases">
        <authorList>
            <consortium name="US DOE Joint Genome Institute (JGI-PGF)"/>
            <person name="Lucas S."/>
            <person name="Han J."/>
            <person name="Lapidus A."/>
            <person name="Cheng J.-F."/>
            <person name="Goodwin L."/>
            <person name="Pitluck S."/>
            <person name="Peters L."/>
            <person name="Land M.L."/>
            <person name="Hauser L."/>
            <person name="Vogl K."/>
            <person name="Liu Z."/>
            <person name="Overmann J."/>
            <person name="Frigaard N.-U."/>
            <person name="Bryant D.A."/>
            <person name="Woyke T.J."/>
        </authorList>
    </citation>
    <scope>NUCLEOTIDE SEQUENCE [LARGE SCALE GENOMIC DNA]</scope>
    <source>
        <strain evidence="4">970</strain>
    </source>
</reference>
<dbReference type="SUPFAM" id="SSF54292">
    <property type="entry name" value="2Fe-2S ferredoxin-like"/>
    <property type="match status" value="1"/>
</dbReference>
<dbReference type="GO" id="GO:0051537">
    <property type="term" value="F:2 iron, 2 sulfur cluster binding"/>
    <property type="evidence" value="ECO:0007669"/>
    <property type="project" value="InterPro"/>
</dbReference>
<sequence>MINLLSLSRAARLAGVSRGTLQARIRQGEIETFEGEVRVQDLLRVYPNVSLEHTGLLDQVQQIRDNAVPRDNDQDHQLPSPEVLLSRLRALSDALSAQVSRADGLQQLIADLRSQLTHAIPERDTRERLLGWLDAQCAALAEAPESEARRQLFAKDNFLRLMAASVKVIPSGHEFFVEGSESILDAAVRAGLRMNYGCANGNCGSCKARVVSGEVWKLRNHDYVLSAREQQLGYLLACCHTAVTDLVLEAAEAHSSADLPHQEIRAQIRKVEHQNADLMLLQVQAPRTQTLRFMAGQSARLQLEDSTKTELPIASCPCNGRTLHFYIRRGRDAFSDAVFSRTLSRAPVLVSGPQGDFVLREADPGPAVFIAFGDGIAPIKSLIEHAVSIDTAASLHLYWSTSGTEGFYLEGWCRALKDALDHFAFTPLVNATAEDLLALLRADLPEPNTASYYLAGSAEELAPLADRLSNLGIADESVASLSV</sequence>
<dbReference type="Proteomes" id="UP000002964">
    <property type="component" value="Unassembled WGS sequence"/>
</dbReference>
<reference evidence="3 4" key="2">
    <citation type="submission" date="2011-11" db="EMBL/GenBank/DDBJ databases">
        <authorList>
            <consortium name="US DOE Joint Genome Institute"/>
            <person name="Lucas S."/>
            <person name="Han J."/>
            <person name="Lapidus A."/>
            <person name="Cheng J.-F."/>
            <person name="Goodwin L."/>
            <person name="Pitluck S."/>
            <person name="Peters L."/>
            <person name="Ovchinnikova G."/>
            <person name="Zhang X."/>
            <person name="Detter J.C."/>
            <person name="Han C."/>
            <person name="Tapia R."/>
            <person name="Land M."/>
            <person name="Hauser L."/>
            <person name="Kyrpides N."/>
            <person name="Ivanova N."/>
            <person name="Pagani I."/>
            <person name="Vogl K."/>
            <person name="Liu Z."/>
            <person name="Overmann J."/>
            <person name="Frigaard N.-U."/>
            <person name="Bryant D."/>
            <person name="Woyke T."/>
        </authorList>
    </citation>
    <scope>NUCLEOTIDE SEQUENCE [LARGE SCALE GENOMIC DNA]</scope>
    <source>
        <strain evidence="3 4">970</strain>
    </source>
</reference>
<keyword evidence="4" id="KW-1185">Reference proteome</keyword>
<dbReference type="InterPro" id="IPR012675">
    <property type="entry name" value="Beta-grasp_dom_sf"/>
</dbReference>
<dbReference type="EMBL" id="JH603170">
    <property type="protein sequence ID" value="EIC20416.1"/>
    <property type="molecule type" value="Genomic_DNA"/>
</dbReference>
<feature type="domain" description="2Fe-2S ferredoxin-type" evidence="1">
    <location>
        <begin position="164"/>
        <end position="254"/>
    </location>
</feature>
<evidence type="ECO:0000313" key="3">
    <source>
        <dbReference type="EMBL" id="EIC20416.1"/>
    </source>
</evidence>
<dbReference type="PRINTS" id="PR00410">
    <property type="entry name" value="PHEHYDRXLASE"/>
</dbReference>
<dbReference type="AlphaFoldDB" id="H8Z509"/>
<dbReference type="InterPro" id="IPR006058">
    <property type="entry name" value="2Fe2S_fd_BS"/>
</dbReference>
<dbReference type="PROSITE" id="PS51085">
    <property type="entry name" value="2FE2S_FER_2"/>
    <property type="match status" value="1"/>
</dbReference>
<dbReference type="SUPFAM" id="SSF52343">
    <property type="entry name" value="Ferredoxin reductase-like, C-terminal NADP-linked domain"/>
    <property type="match status" value="1"/>
</dbReference>
<evidence type="ECO:0000259" key="1">
    <source>
        <dbReference type="PROSITE" id="PS51085"/>
    </source>
</evidence>
<name>H8Z509_9GAMM</name>